<accession>A0A068NIZ9</accession>
<dbReference type="AlphaFoldDB" id="A0A068NIZ9"/>
<keyword evidence="3" id="KW-1185">Reference proteome</keyword>
<dbReference type="STRING" id="661478.OP10G_0175"/>
<dbReference type="RefSeq" id="WP_025227782.1">
    <property type="nucleotide sequence ID" value="NZ_CP007139.1"/>
</dbReference>
<feature type="chain" id="PRO_5001651762" evidence="1">
    <location>
        <begin position="25"/>
        <end position="254"/>
    </location>
</feature>
<proteinExistence type="predicted"/>
<evidence type="ECO:0000313" key="2">
    <source>
        <dbReference type="EMBL" id="AIE83543.1"/>
    </source>
</evidence>
<protein>
    <submittedName>
        <fullName evidence="2">Uncharacterized protein</fullName>
    </submittedName>
</protein>
<evidence type="ECO:0000313" key="3">
    <source>
        <dbReference type="Proteomes" id="UP000027982"/>
    </source>
</evidence>
<organism evidence="2 3">
    <name type="scientific">Fimbriimonas ginsengisoli Gsoil 348</name>
    <dbReference type="NCBI Taxonomy" id="661478"/>
    <lineage>
        <taxon>Bacteria</taxon>
        <taxon>Bacillati</taxon>
        <taxon>Armatimonadota</taxon>
        <taxon>Fimbriimonadia</taxon>
        <taxon>Fimbriimonadales</taxon>
        <taxon>Fimbriimonadaceae</taxon>
        <taxon>Fimbriimonas</taxon>
    </lineage>
</organism>
<keyword evidence="1" id="KW-0732">Signal</keyword>
<dbReference type="Proteomes" id="UP000027982">
    <property type="component" value="Chromosome"/>
</dbReference>
<name>A0A068NIZ9_FIMGI</name>
<evidence type="ECO:0000256" key="1">
    <source>
        <dbReference type="SAM" id="SignalP"/>
    </source>
</evidence>
<dbReference type="HOGENOM" id="CLU_1093033_0_0_0"/>
<sequence>MNKPFALVLGGLLALSSAFGSSFAHPHVTLTHARTRHPARLSTPVPETTENSTTSLSAWKRLFSGGVTTARTGVAIRNKSAGNIYLRVAIVPRGGAAPSAVSPDDDTQYVVYAGDTLPLGAVGDGKADIYLRASDDTAVAYRAWEFVGLSDSAHNGGSTTVTIRNTTSAPVSTSDAPLSTLFVYNTDHTIAYMAEADPALVAAAEIASPGSSVNAAIWRVTKFVYSSGDLLRTQKAGTGTFTFVQANYASLTYY</sequence>
<dbReference type="KEGG" id="fgi:OP10G_0175"/>
<feature type="signal peptide" evidence="1">
    <location>
        <begin position="1"/>
        <end position="24"/>
    </location>
</feature>
<dbReference type="EMBL" id="CP007139">
    <property type="protein sequence ID" value="AIE83543.1"/>
    <property type="molecule type" value="Genomic_DNA"/>
</dbReference>
<gene>
    <name evidence="2" type="ORF">OP10G_0175</name>
</gene>
<reference evidence="2 3" key="1">
    <citation type="journal article" date="2014" name="PLoS ONE">
        <title>The first complete genome sequence of the class fimbriimonadia in the phylum armatimonadetes.</title>
        <authorList>
            <person name="Hu Z.Y."/>
            <person name="Wang Y.Z."/>
            <person name="Im W.T."/>
            <person name="Wang S.Y."/>
            <person name="Zhao G.P."/>
            <person name="Zheng H.J."/>
            <person name="Quan Z.X."/>
        </authorList>
    </citation>
    <scope>NUCLEOTIDE SEQUENCE [LARGE SCALE GENOMIC DNA]</scope>
    <source>
        <strain evidence="2">Gsoil 348</strain>
    </source>
</reference>